<sequence>MTAAGMKTAGGNAAQADARRINAFRASALGRRPRRAPVPGWAAALLAALLLLPAAASAQSRSRGRAAAQLRQAPPEDPDEASTDLTAPTGTLGSALTLERRSGRNGRGAANEPSTTTILGARVGLPEGFAVHTTLHAEPLDPLGLERTRLPEHAVWVETLNLRWQRGPLVVFGGKIHPRFGAAWFRVPGLYGADLAGDYELREKLGGGVELDLEDVFGLPDALGGHEFRVEGFQADTTDLSGGLFRPRWAETVTATDPATGATSLATLRHRRNSRALGGADNRPGLAGLTASLVGTGIDLPGDAGLGYSAALSLRQPGEDATGAGRGRRERGATAALFGEFGLPLGLRLLPLVEVAAQEAAGGFAGSRAAWLTGAVTLRRGPVAASLVEMRRRVSDQAAGRAFWRERAVNLTLDLGALSGLAALAPVSLSLDARRAAQGGQRLTDLAAGLVVSLSF</sequence>
<dbReference type="RefSeq" id="WP_140885352.1">
    <property type="nucleotide sequence ID" value="NZ_RCZP01000023.1"/>
</dbReference>
<name>A0A502FR43_9PROT</name>
<feature type="compositionally biased region" description="Low complexity" evidence="1">
    <location>
        <begin position="63"/>
        <end position="73"/>
    </location>
</feature>
<feature type="compositionally biased region" description="Polar residues" evidence="1">
    <location>
        <begin position="83"/>
        <end position="94"/>
    </location>
</feature>
<proteinExistence type="predicted"/>
<accession>A0A502FR43</accession>
<organism evidence="2 3">
    <name type="scientific">Muricoccus nepalensis</name>
    <dbReference type="NCBI Taxonomy" id="1854500"/>
    <lineage>
        <taxon>Bacteria</taxon>
        <taxon>Pseudomonadati</taxon>
        <taxon>Pseudomonadota</taxon>
        <taxon>Alphaproteobacteria</taxon>
        <taxon>Acetobacterales</taxon>
        <taxon>Roseomonadaceae</taxon>
        <taxon>Muricoccus</taxon>
    </lineage>
</organism>
<dbReference type="OrthoDB" id="7801464at2"/>
<protein>
    <submittedName>
        <fullName evidence="2">Uncharacterized protein</fullName>
    </submittedName>
</protein>
<feature type="region of interest" description="Disordered" evidence="1">
    <location>
        <begin position="63"/>
        <end position="114"/>
    </location>
</feature>
<dbReference type="Proteomes" id="UP000317078">
    <property type="component" value="Unassembled WGS sequence"/>
</dbReference>
<evidence type="ECO:0000313" key="3">
    <source>
        <dbReference type="Proteomes" id="UP000317078"/>
    </source>
</evidence>
<evidence type="ECO:0000313" key="2">
    <source>
        <dbReference type="EMBL" id="TPG51884.1"/>
    </source>
</evidence>
<dbReference type="AlphaFoldDB" id="A0A502FR43"/>
<evidence type="ECO:0000256" key="1">
    <source>
        <dbReference type="SAM" id="MobiDB-lite"/>
    </source>
</evidence>
<gene>
    <name evidence="2" type="ORF">EAH89_19190</name>
</gene>
<comment type="caution">
    <text evidence="2">The sequence shown here is derived from an EMBL/GenBank/DDBJ whole genome shotgun (WGS) entry which is preliminary data.</text>
</comment>
<reference evidence="2 3" key="1">
    <citation type="journal article" date="2019" name="Environ. Microbiol.">
        <title>Species interactions and distinct microbial communities in high Arctic permafrost affected cryosols are associated with the CH4 and CO2 gas fluxes.</title>
        <authorList>
            <person name="Altshuler I."/>
            <person name="Hamel J."/>
            <person name="Turney S."/>
            <person name="Magnuson E."/>
            <person name="Levesque R."/>
            <person name="Greer C."/>
            <person name="Whyte L.G."/>
        </authorList>
    </citation>
    <scope>NUCLEOTIDE SEQUENCE [LARGE SCALE GENOMIC DNA]</scope>
    <source>
        <strain evidence="2 3">S9.3B</strain>
    </source>
</reference>
<dbReference type="EMBL" id="RCZP01000023">
    <property type="protein sequence ID" value="TPG51884.1"/>
    <property type="molecule type" value="Genomic_DNA"/>
</dbReference>
<keyword evidence="3" id="KW-1185">Reference proteome</keyword>